<dbReference type="EMBL" id="MFGB01000010">
    <property type="protein sequence ID" value="OGF27083.1"/>
    <property type="molecule type" value="Genomic_DNA"/>
</dbReference>
<protein>
    <submittedName>
        <fullName evidence="2">Uncharacterized protein</fullName>
    </submittedName>
</protein>
<gene>
    <name evidence="2" type="ORF">A2227_04315</name>
</gene>
<evidence type="ECO:0000256" key="1">
    <source>
        <dbReference type="SAM" id="Phobius"/>
    </source>
</evidence>
<proteinExistence type="predicted"/>
<keyword evidence="1" id="KW-1133">Transmembrane helix</keyword>
<feature type="transmembrane region" description="Helical" evidence="1">
    <location>
        <begin position="32"/>
        <end position="54"/>
    </location>
</feature>
<evidence type="ECO:0000313" key="2">
    <source>
        <dbReference type="EMBL" id="OGF27083.1"/>
    </source>
</evidence>
<dbReference type="AlphaFoldDB" id="A0A1F5SKU5"/>
<sequence length="61" mass="6687">MKTLCILAVLIMVGGHIGMSLGASHMNVALFRVSFITYYISFFFTFLFGFVACAEECPKAA</sequence>
<keyword evidence="1" id="KW-0472">Membrane</keyword>
<dbReference type="Proteomes" id="UP000178367">
    <property type="component" value="Unassembled WGS sequence"/>
</dbReference>
<keyword evidence="1" id="KW-0812">Transmembrane</keyword>
<accession>A0A1F5SKU5</accession>
<organism evidence="2 3">
    <name type="scientific">Candidatus Falkowbacteria bacterium RIFOXYA2_FULL_47_19</name>
    <dbReference type="NCBI Taxonomy" id="1797994"/>
    <lineage>
        <taxon>Bacteria</taxon>
        <taxon>Candidatus Falkowiibacteriota</taxon>
    </lineage>
</organism>
<evidence type="ECO:0000313" key="3">
    <source>
        <dbReference type="Proteomes" id="UP000178367"/>
    </source>
</evidence>
<comment type="caution">
    <text evidence="2">The sequence shown here is derived from an EMBL/GenBank/DDBJ whole genome shotgun (WGS) entry which is preliminary data.</text>
</comment>
<name>A0A1F5SKU5_9BACT</name>
<reference evidence="2 3" key="1">
    <citation type="journal article" date="2016" name="Nat. Commun.">
        <title>Thousands of microbial genomes shed light on interconnected biogeochemical processes in an aquifer system.</title>
        <authorList>
            <person name="Anantharaman K."/>
            <person name="Brown C.T."/>
            <person name="Hug L.A."/>
            <person name="Sharon I."/>
            <person name="Castelle C.J."/>
            <person name="Probst A.J."/>
            <person name="Thomas B.C."/>
            <person name="Singh A."/>
            <person name="Wilkins M.J."/>
            <person name="Karaoz U."/>
            <person name="Brodie E.L."/>
            <person name="Williams K.H."/>
            <person name="Hubbard S.S."/>
            <person name="Banfield J.F."/>
        </authorList>
    </citation>
    <scope>NUCLEOTIDE SEQUENCE [LARGE SCALE GENOMIC DNA]</scope>
</reference>